<accession>A0A0D0Q499</accession>
<evidence type="ECO:0000256" key="1">
    <source>
        <dbReference type="SAM" id="MobiDB-lite"/>
    </source>
</evidence>
<comment type="caution">
    <text evidence="2">The sequence shown here is derived from an EMBL/GenBank/DDBJ whole genome shotgun (WGS) entry which is preliminary data.</text>
</comment>
<dbReference type="AlphaFoldDB" id="A0A0D0Q499"/>
<dbReference type="Proteomes" id="UP000032066">
    <property type="component" value="Unassembled WGS sequence"/>
</dbReference>
<dbReference type="EMBL" id="JXZB01000002">
    <property type="protein sequence ID" value="KIQ65738.1"/>
    <property type="molecule type" value="Genomic_DNA"/>
</dbReference>
<proteinExistence type="predicted"/>
<evidence type="ECO:0000313" key="2">
    <source>
        <dbReference type="EMBL" id="KIQ65738.1"/>
    </source>
</evidence>
<reference evidence="2 3" key="1">
    <citation type="submission" date="2015-02" db="EMBL/GenBank/DDBJ databases">
        <title>Draft genome sequence of Kitasatospora griseola MF730-N6, a bafilomycin, terpentecin and satosporin producer.</title>
        <authorList>
            <person name="Arens J.C."/>
            <person name="Haltli B."/>
            <person name="Kerr R.G."/>
        </authorList>
    </citation>
    <scope>NUCLEOTIDE SEQUENCE [LARGE SCALE GENOMIC DNA]</scope>
    <source>
        <strain evidence="2 3">MF730-N6</strain>
    </source>
</reference>
<organism evidence="2 3">
    <name type="scientific">Kitasatospora griseola</name>
    <name type="common">Streptomyces griseolosporeus</name>
    <dbReference type="NCBI Taxonomy" id="2064"/>
    <lineage>
        <taxon>Bacteria</taxon>
        <taxon>Bacillati</taxon>
        <taxon>Actinomycetota</taxon>
        <taxon>Actinomycetes</taxon>
        <taxon>Kitasatosporales</taxon>
        <taxon>Streptomycetaceae</taxon>
        <taxon>Kitasatospora</taxon>
    </lineage>
</organism>
<keyword evidence="3" id="KW-1185">Reference proteome</keyword>
<evidence type="ECO:0000313" key="3">
    <source>
        <dbReference type="Proteomes" id="UP000032066"/>
    </source>
</evidence>
<gene>
    <name evidence="2" type="ORF">TR51_18415</name>
</gene>
<name>A0A0D0Q499_KITGR</name>
<feature type="compositionally biased region" description="Pro residues" evidence="1">
    <location>
        <begin position="129"/>
        <end position="139"/>
    </location>
</feature>
<sequence>MVDAPAVASWAGGWWSVPTRVPNGSSAGPLSARGGRAGALCWFPPFDPCSGDPPACESPEPDELSEGPLPPAPCCEGPPFDELPLPEDEFVCPPDGTDPPPPALPPDPDESPPPPVADRSFPDRSLPELPFPGPAPSCPPDDDESPCPAAWSMPLRTCPPAREPRPSRNDSVNV</sequence>
<protein>
    <submittedName>
        <fullName evidence="2">Uncharacterized protein</fullName>
    </submittedName>
</protein>
<feature type="compositionally biased region" description="Pro residues" evidence="1">
    <location>
        <begin position="96"/>
        <end position="116"/>
    </location>
</feature>
<feature type="compositionally biased region" description="Low complexity" evidence="1">
    <location>
        <begin position="74"/>
        <end position="83"/>
    </location>
</feature>
<feature type="region of interest" description="Disordered" evidence="1">
    <location>
        <begin position="51"/>
        <end position="174"/>
    </location>
</feature>